<feature type="signal peptide" evidence="1">
    <location>
        <begin position="1"/>
        <end position="16"/>
    </location>
</feature>
<evidence type="ECO:0000256" key="1">
    <source>
        <dbReference type="SAM" id="SignalP"/>
    </source>
</evidence>
<reference evidence="2" key="1">
    <citation type="submission" date="2014-09" db="EMBL/GenBank/DDBJ databases">
        <authorList>
            <person name="Magalhaes I.L.F."/>
            <person name="Oliveira U."/>
            <person name="Santos F.R."/>
            <person name="Vidigal T.H.D.A."/>
            <person name="Brescovit A.D."/>
            <person name="Santos A.J."/>
        </authorList>
    </citation>
    <scope>NUCLEOTIDE SEQUENCE</scope>
    <source>
        <tissue evidence="2">Shoot tissue taken approximately 20 cm above the soil surface</tissue>
    </source>
</reference>
<proteinExistence type="predicted"/>
<dbReference type="AlphaFoldDB" id="A0A0A8YWA0"/>
<keyword evidence="1" id="KW-0732">Signal</keyword>
<name>A0A0A8YWA0_ARUDO</name>
<dbReference type="EMBL" id="GBRH01267029">
    <property type="protein sequence ID" value="JAD30866.1"/>
    <property type="molecule type" value="Transcribed_RNA"/>
</dbReference>
<sequence>MIAWSLVAWWKVFVEARRVATPSCLTEPTWIFNHCLELAEDVDS</sequence>
<evidence type="ECO:0000313" key="2">
    <source>
        <dbReference type="EMBL" id="JAD30866.1"/>
    </source>
</evidence>
<organism evidence="2">
    <name type="scientific">Arundo donax</name>
    <name type="common">Giant reed</name>
    <name type="synonym">Donax arundinaceus</name>
    <dbReference type="NCBI Taxonomy" id="35708"/>
    <lineage>
        <taxon>Eukaryota</taxon>
        <taxon>Viridiplantae</taxon>
        <taxon>Streptophyta</taxon>
        <taxon>Embryophyta</taxon>
        <taxon>Tracheophyta</taxon>
        <taxon>Spermatophyta</taxon>
        <taxon>Magnoliopsida</taxon>
        <taxon>Liliopsida</taxon>
        <taxon>Poales</taxon>
        <taxon>Poaceae</taxon>
        <taxon>PACMAD clade</taxon>
        <taxon>Arundinoideae</taxon>
        <taxon>Arundineae</taxon>
        <taxon>Arundo</taxon>
    </lineage>
</organism>
<reference evidence="2" key="2">
    <citation type="journal article" date="2015" name="Data Brief">
        <title>Shoot transcriptome of the giant reed, Arundo donax.</title>
        <authorList>
            <person name="Barrero R.A."/>
            <person name="Guerrero F.D."/>
            <person name="Moolhuijzen P."/>
            <person name="Goolsby J.A."/>
            <person name="Tidwell J."/>
            <person name="Bellgard S.E."/>
            <person name="Bellgard M.I."/>
        </authorList>
    </citation>
    <scope>NUCLEOTIDE SEQUENCE</scope>
    <source>
        <tissue evidence="2">Shoot tissue taken approximately 20 cm above the soil surface</tissue>
    </source>
</reference>
<accession>A0A0A8YWA0</accession>
<feature type="chain" id="PRO_5002042245" evidence="1">
    <location>
        <begin position="17"/>
        <end position="44"/>
    </location>
</feature>
<protein>
    <submittedName>
        <fullName evidence="2">Uncharacterized protein</fullName>
    </submittedName>
</protein>